<sequence length="132" mass="15158">MDYCLGSHRWVIPDTVIIRVKGPLPPRQSRVNGWSKHLHPFQLVAWTMFLIVVLFTFCFFIPMLPCEWQYITYAVSFYDGVSVCCPVKTSEFNQEGHQHGQPSPCQVCAVEPCPHTELSRAAFTWLTVGFHI</sequence>
<reference evidence="2 3" key="2">
    <citation type="journal article" date="2018" name="Annu Rev Anim Biosci">
        <title>Bat Biology, Genomes, and the Bat1K Project: To Generate Chromosome-Level Genomes for All Living Bat Species.</title>
        <authorList>
            <person name="Teeling E.C."/>
            <person name="Vernes S.C."/>
            <person name="Davalos L.M."/>
            <person name="Ray D.A."/>
            <person name="Gilbert M.T.P."/>
            <person name="Myers E."/>
        </authorList>
    </citation>
    <scope>NUCLEOTIDE SEQUENCE</scope>
</reference>
<evidence type="ECO:0000313" key="2">
    <source>
        <dbReference type="Ensembl" id="ENSRFEP00010004531.1"/>
    </source>
</evidence>
<proteinExistence type="predicted"/>
<name>A0A671DUE3_RHIFE</name>
<accession>A0A671DUE3</accession>
<reference evidence="2 3" key="1">
    <citation type="journal article" date="2015" name="Annu Rev Anim Biosci">
        <title>The Genome 10K Project: a way forward.</title>
        <authorList>
            <person name="Koepfli K.P."/>
            <person name="Paten B."/>
            <person name="O'Brien S.J."/>
            <person name="Koepfli K.P."/>
            <person name="Paten B."/>
            <person name="Antunes A."/>
            <person name="Belov K."/>
            <person name="Bustamante C."/>
            <person name="Castoe T.A."/>
            <person name="Clawson H."/>
            <person name="Crawford A.J."/>
            <person name="Diekhans M."/>
            <person name="Distel D."/>
            <person name="Durbin R."/>
            <person name="Earl D."/>
            <person name="Fujita M.K."/>
            <person name="Gamble T."/>
            <person name="Georges A."/>
            <person name="Gemmell N."/>
            <person name="Gilbert M.T."/>
            <person name="Graves J.M."/>
            <person name="Green R.E."/>
            <person name="Hickey G."/>
            <person name="Jarvis E.D."/>
            <person name="Johnson W."/>
            <person name="Komissarov A."/>
            <person name="Korf I."/>
            <person name="Kuhn R."/>
            <person name="Larkin D.M."/>
            <person name="Lewin H."/>
            <person name="Lopez J.V."/>
            <person name="Ma J."/>
            <person name="Marques-Bonet T."/>
            <person name="Miller W."/>
            <person name="Murphy R."/>
            <person name="Pevzner P."/>
            <person name="Shapiro B."/>
            <person name="Steiner C."/>
            <person name="Tamazian G."/>
            <person name="Venkatesh B."/>
            <person name="Wang J."/>
            <person name="Wayne R."/>
            <person name="Wiley E."/>
            <person name="Yang H."/>
            <person name="Zhang G."/>
            <person name="Haussler D."/>
            <person name="Ryder O."/>
            <person name="O'Brien S.J."/>
        </authorList>
    </citation>
    <scope>NUCLEOTIDE SEQUENCE</scope>
</reference>
<protein>
    <submittedName>
        <fullName evidence="2">Uncharacterized protein</fullName>
    </submittedName>
</protein>
<reference evidence="2" key="4">
    <citation type="submission" date="2025-08" db="UniProtKB">
        <authorList>
            <consortium name="Ensembl"/>
        </authorList>
    </citation>
    <scope>IDENTIFICATION</scope>
</reference>
<dbReference type="AlphaFoldDB" id="A0A671DUE3"/>
<feature type="transmembrane region" description="Helical" evidence="1">
    <location>
        <begin position="43"/>
        <end position="64"/>
    </location>
</feature>
<dbReference type="Ensembl" id="ENSRFET00010004961.1">
    <property type="protein sequence ID" value="ENSRFEP00010004531.1"/>
    <property type="gene ID" value="ENSRFEG00010003160.1"/>
</dbReference>
<reference evidence="3" key="3">
    <citation type="submission" date="2018-12" db="EMBL/GenBank/DDBJ databases">
        <title>G10K-VGP greater horseshoe bat female genome, primary haplotype.</title>
        <authorList>
            <person name="Teeling E."/>
            <person name="Myers G."/>
            <person name="Vernes S."/>
            <person name="Pippel M."/>
            <person name="Winkler S."/>
            <person name="Fedrigo O."/>
            <person name="Rhie A."/>
            <person name="Koren S."/>
            <person name="Phillippy A."/>
            <person name="Lewin H."/>
            <person name="Damas J."/>
            <person name="Howe K."/>
            <person name="Mountcastle J."/>
            <person name="Jarvis E.D."/>
        </authorList>
    </citation>
    <scope>NUCLEOTIDE SEQUENCE [LARGE SCALE GENOMIC DNA]</scope>
</reference>
<reference evidence="2" key="5">
    <citation type="submission" date="2025-09" db="UniProtKB">
        <authorList>
            <consortium name="Ensembl"/>
        </authorList>
    </citation>
    <scope>IDENTIFICATION</scope>
</reference>
<keyword evidence="1" id="KW-0812">Transmembrane</keyword>
<evidence type="ECO:0000256" key="1">
    <source>
        <dbReference type="SAM" id="Phobius"/>
    </source>
</evidence>
<keyword evidence="1" id="KW-0472">Membrane</keyword>
<dbReference type="Proteomes" id="UP000472240">
    <property type="component" value="Chromosome 4"/>
</dbReference>
<keyword evidence="1" id="KW-1133">Transmembrane helix</keyword>
<organism evidence="2 3">
    <name type="scientific">Rhinolophus ferrumequinum</name>
    <name type="common">Greater horseshoe bat</name>
    <dbReference type="NCBI Taxonomy" id="59479"/>
    <lineage>
        <taxon>Eukaryota</taxon>
        <taxon>Metazoa</taxon>
        <taxon>Chordata</taxon>
        <taxon>Craniata</taxon>
        <taxon>Vertebrata</taxon>
        <taxon>Euteleostomi</taxon>
        <taxon>Mammalia</taxon>
        <taxon>Eutheria</taxon>
        <taxon>Laurasiatheria</taxon>
        <taxon>Chiroptera</taxon>
        <taxon>Yinpterochiroptera</taxon>
        <taxon>Rhinolophoidea</taxon>
        <taxon>Rhinolophidae</taxon>
        <taxon>Rhinolophinae</taxon>
        <taxon>Rhinolophus</taxon>
    </lineage>
</organism>
<evidence type="ECO:0000313" key="3">
    <source>
        <dbReference type="Proteomes" id="UP000472240"/>
    </source>
</evidence>
<keyword evidence="3" id="KW-1185">Reference proteome</keyword>
<dbReference type="InParanoid" id="A0A671DUE3"/>